<keyword evidence="2" id="KW-1185">Reference proteome</keyword>
<name>A0A3M7RP49_BRAPC</name>
<dbReference type="EMBL" id="REGN01002939">
    <property type="protein sequence ID" value="RNA25336.1"/>
    <property type="molecule type" value="Genomic_DNA"/>
</dbReference>
<protein>
    <submittedName>
        <fullName evidence="1">Uncharacterized protein</fullName>
    </submittedName>
</protein>
<reference evidence="1 2" key="1">
    <citation type="journal article" date="2018" name="Sci. Rep.">
        <title>Genomic signatures of local adaptation to the degree of environmental predictability in rotifers.</title>
        <authorList>
            <person name="Franch-Gras L."/>
            <person name="Hahn C."/>
            <person name="Garcia-Roger E.M."/>
            <person name="Carmona M.J."/>
            <person name="Serra M."/>
            <person name="Gomez A."/>
        </authorList>
    </citation>
    <scope>NUCLEOTIDE SEQUENCE [LARGE SCALE GENOMIC DNA]</scope>
    <source>
        <strain evidence="1">HYR1</strain>
    </source>
</reference>
<evidence type="ECO:0000313" key="1">
    <source>
        <dbReference type="EMBL" id="RNA25336.1"/>
    </source>
</evidence>
<dbReference type="Proteomes" id="UP000276133">
    <property type="component" value="Unassembled WGS sequence"/>
</dbReference>
<comment type="caution">
    <text evidence="1">The sequence shown here is derived from an EMBL/GenBank/DDBJ whole genome shotgun (WGS) entry which is preliminary data.</text>
</comment>
<dbReference type="AlphaFoldDB" id="A0A3M7RP49"/>
<organism evidence="1 2">
    <name type="scientific">Brachionus plicatilis</name>
    <name type="common">Marine rotifer</name>
    <name type="synonym">Brachionus muelleri</name>
    <dbReference type="NCBI Taxonomy" id="10195"/>
    <lineage>
        <taxon>Eukaryota</taxon>
        <taxon>Metazoa</taxon>
        <taxon>Spiralia</taxon>
        <taxon>Gnathifera</taxon>
        <taxon>Rotifera</taxon>
        <taxon>Eurotatoria</taxon>
        <taxon>Monogononta</taxon>
        <taxon>Pseudotrocha</taxon>
        <taxon>Ploima</taxon>
        <taxon>Brachionidae</taxon>
        <taxon>Brachionus</taxon>
    </lineage>
</organism>
<gene>
    <name evidence="1" type="ORF">BpHYR1_025044</name>
</gene>
<evidence type="ECO:0000313" key="2">
    <source>
        <dbReference type="Proteomes" id="UP000276133"/>
    </source>
</evidence>
<sequence>MNLVGLEIELHQSRYFLSRDLLMKKSFKINQKNDYLKSPASPQHFQTKILLRNCSYFPSSKVSKILFT</sequence>
<accession>A0A3M7RP49</accession>
<proteinExistence type="predicted"/>